<sequence>MTPRIPPPVPTRRNIDTMSVAPPTSRCKYPLHSAIRSTGLTEQSVIQTLREAYTSDPSSLSQVDDEGRTPIAVAAITANLPAVIALLEIAGEQTAEGDDLLGLQVTDKMSETAASHNLRILSENPRFQINNMLEKASRELRDGFIRNSLPPCICRKCTEGWFSPRMRFRLRETAKQTAESMRRNLLNFSDGIRLDGELVLTDPALPFLPIGILERGIYRPFYVGYRAAFQVVYDVLSRSSGSDMLPTVQRLRVELANGALDGRYDLGAVQFFAERGGSIRYALDYIIHRALWESPTPLGDGSFDAKWDDDVSSPFVTPMVGNPIICTNTAPASYIRIQFPILNDLKERPKRRSRSNSFKDALKTLSPRRSSLDTRRVTSIEPKMALSEAEKTELNRWKLKEEWDASGNPGCPLDSQFGGVRHLLGLHEEARWEFAVADVDAREKRPSCELRRV</sequence>
<evidence type="ECO:0000313" key="1">
    <source>
        <dbReference type="EMBL" id="KAJ3544318.1"/>
    </source>
</evidence>
<reference evidence="1" key="1">
    <citation type="submission" date="2022-07" db="EMBL/GenBank/DDBJ databases">
        <title>Genome Sequence of Phlebia brevispora.</title>
        <authorList>
            <person name="Buettner E."/>
        </authorList>
    </citation>
    <scope>NUCLEOTIDE SEQUENCE</scope>
    <source>
        <strain evidence="1">MPL23</strain>
    </source>
</reference>
<comment type="caution">
    <text evidence="1">The sequence shown here is derived from an EMBL/GenBank/DDBJ whole genome shotgun (WGS) entry which is preliminary data.</text>
</comment>
<dbReference type="EMBL" id="JANHOG010001094">
    <property type="protein sequence ID" value="KAJ3544318.1"/>
    <property type="molecule type" value="Genomic_DNA"/>
</dbReference>
<proteinExistence type="predicted"/>
<dbReference type="Proteomes" id="UP001148662">
    <property type="component" value="Unassembled WGS sequence"/>
</dbReference>
<name>A0ACC1SQC0_9APHY</name>
<organism evidence="1 2">
    <name type="scientific">Phlebia brevispora</name>
    <dbReference type="NCBI Taxonomy" id="194682"/>
    <lineage>
        <taxon>Eukaryota</taxon>
        <taxon>Fungi</taxon>
        <taxon>Dikarya</taxon>
        <taxon>Basidiomycota</taxon>
        <taxon>Agaricomycotina</taxon>
        <taxon>Agaricomycetes</taxon>
        <taxon>Polyporales</taxon>
        <taxon>Meruliaceae</taxon>
        <taxon>Phlebia</taxon>
    </lineage>
</organism>
<gene>
    <name evidence="1" type="ORF">NM688_g5758</name>
</gene>
<accession>A0ACC1SQC0</accession>
<evidence type="ECO:0000313" key="2">
    <source>
        <dbReference type="Proteomes" id="UP001148662"/>
    </source>
</evidence>
<keyword evidence="2" id="KW-1185">Reference proteome</keyword>
<protein>
    <submittedName>
        <fullName evidence="1">Uncharacterized protein</fullName>
    </submittedName>
</protein>